<dbReference type="PANTHER" id="PTHR46172">
    <property type="entry name" value="DNA POLYMERASE EPSILON SUBUNIT 3"/>
    <property type="match status" value="1"/>
</dbReference>
<feature type="compositionally biased region" description="Basic and acidic residues" evidence="3">
    <location>
        <begin position="172"/>
        <end position="188"/>
    </location>
</feature>
<evidence type="ECO:0000256" key="3">
    <source>
        <dbReference type="SAM" id="MobiDB-lite"/>
    </source>
</evidence>
<comment type="caution">
    <text evidence="5">The sequence shown here is derived from an EMBL/GenBank/DDBJ whole genome shotgun (WGS) entry which is preliminary data.</text>
</comment>
<evidence type="ECO:0000313" key="5">
    <source>
        <dbReference type="EMBL" id="KAG8387491.1"/>
    </source>
</evidence>
<evidence type="ECO:0000313" key="6">
    <source>
        <dbReference type="Proteomes" id="UP000826271"/>
    </source>
</evidence>
<comment type="subcellular location">
    <subcellularLocation>
        <location evidence="1">Nucleus</location>
    </subcellularLocation>
</comment>
<dbReference type="GO" id="GO:0031490">
    <property type="term" value="F:chromatin DNA binding"/>
    <property type="evidence" value="ECO:0007669"/>
    <property type="project" value="TreeGrafter"/>
</dbReference>
<proteinExistence type="predicted"/>
<reference evidence="5" key="1">
    <citation type="submission" date="2019-10" db="EMBL/GenBank/DDBJ databases">
        <authorList>
            <person name="Zhang R."/>
            <person name="Pan Y."/>
            <person name="Wang J."/>
            <person name="Ma R."/>
            <person name="Yu S."/>
        </authorList>
    </citation>
    <scope>NUCLEOTIDE SEQUENCE</scope>
    <source>
        <strain evidence="5">LA-IB0</strain>
        <tissue evidence="5">Leaf</tissue>
    </source>
</reference>
<feature type="compositionally biased region" description="Basic and acidic residues" evidence="3">
    <location>
        <begin position="210"/>
        <end position="225"/>
    </location>
</feature>
<dbReference type="GO" id="GO:0006272">
    <property type="term" value="P:leading strand elongation"/>
    <property type="evidence" value="ECO:0007669"/>
    <property type="project" value="TreeGrafter"/>
</dbReference>
<dbReference type="GO" id="GO:0008623">
    <property type="term" value="C:CHRAC"/>
    <property type="evidence" value="ECO:0007669"/>
    <property type="project" value="TreeGrafter"/>
</dbReference>
<dbReference type="AlphaFoldDB" id="A0AAV6XX14"/>
<dbReference type="EMBL" id="WHWC01000002">
    <property type="protein sequence ID" value="KAG8387491.1"/>
    <property type="molecule type" value="Genomic_DNA"/>
</dbReference>
<feature type="compositionally biased region" description="Basic residues" evidence="3">
    <location>
        <begin position="199"/>
        <end position="209"/>
    </location>
</feature>
<dbReference type="InterPro" id="IPR009072">
    <property type="entry name" value="Histone-fold"/>
</dbReference>
<accession>A0AAV6XX14</accession>
<feature type="compositionally biased region" description="Basic residues" evidence="3">
    <location>
        <begin position="161"/>
        <end position="171"/>
    </location>
</feature>
<feature type="compositionally biased region" description="Acidic residues" evidence="3">
    <location>
        <begin position="226"/>
        <end position="235"/>
    </location>
</feature>
<dbReference type="Pfam" id="PF00808">
    <property type="entry name" value="CBFD_NFYB_HMF"/>
    <property type="match status" value="1"/>
</dbReference>
<name>A0AAV6XX14_9LAMI</name>
<dbReference type="GO" id="GO:0046982">
    <property type="term" value="F:protein heterodimerization activity"/>
    <property type="evidence" value="ECO:0007669"/>
    <property type="project" value="InterPro"/>
</dbReference>
<sequence>MAEKEQAKENELTEKVVSEAEELPKTIVRRVVKDKLSQLSSDAEISILRDSLQAFSESARIFIHYLSATANDTCKESNRQIISAEDVFKALEEIEFSEFIGPLRASLEEFRQKNAGRKSTSSKAKDTNKKTNTKEPPAQSESGKNPREVESEENEENASKAKGKTSKKAKRKEPTAKSDSGKKQRAVESDEDEDNAPKAKGKTNKKAKRKEPTAESEGRKNQREVESDEDSEDAD</sequence>
<evidence type="ECO:0000259" key="4">
    <source>
        <dbReference type="Pfam" id="PF00808"/>
    </source>
</evidence>
<keyword evidence="2" id="KW-0539">Nucleus</keyword>
<dbReference type="SUPFAM" id="SSF47113">
    <property type="entry name" value="Histone-fold"/>
    <property type="match status" value="1"/>
</dbReference>
<dbReference type="CDD" id="cd22928">
    <property type="entry name" value="HFD_POLE3_DPB4"/>
    <property type="match status" value="1"/>
</dbReference>
<dbReference type="PANTHER" id="PTHR46172:SF1">
    <property type="entry name" value="DNA POLYMERASE EPSILON SUBUNIT 3"/>
    <property type="match status" value="1"/>
</dbReference>
<keyword evidence="6" id="KW-1185">Reference proteome</keyword>
<dbReference type="Gene3D" id="1.10.20.10">
    <property type="entry name" value="Histone, subunit A"/>
    <property type="match status" value="1"/>
</dbReference>
<evidence type="ECO:0000256" key="2">
    <source>
        <dbReference type="ARBA" id="ARBA00023242"/>
    </source>
</evidence>
<dbReference type="Proteomes" id="UP000826271">
    <property type="component" value="Unassembled WGS sequence"/>
</dbReference>
<dbReference type="GO" id="GO:0008622">
    <property type="term" value="C:epsilon DNA polymerase complex"/>
    <property type="evidence" value="ECO:0007669"/>
    <property type="project" value="TreeGrafter"/>
</dbReference>
<gene>
    <name evidence="5" type="ORF">BUALT_Bualt02G0026700</name>
</gene>
<organism evidence="5 6">
    <name type="scientific">Buddleja alternifolia</name>
    <dbReference type="NCBI Taxonomy" id="168488"/>
    <lineage>
        <taxon>Eukaryota</taxon>
        <taxon>Viridiplantae</taxon>
        <taxon>Streptophyta</taxon>
        <taxon>Embryophyta</taxon>
        <taxon>Tracheophyta</taxon>
        <taxon>Spermatophyta</taxon>
        <taxon>Magnoliopsida</taxon>
        <taxon>eudicotyledons</taxon>
        <taxon>Gunneridae</taxon>
        <taxon>Pentapetalae</taxon>
        <taxon>asterids</taxon>
        <taxon>lamiids</taxon>
        <taxon>Lamiales</taxon>
        <taxon>Scrophulariaceae</taxon>
        <taxon>Buddlejeae</taxon>
        <taxon>Buddleja</taxon>
    </lineage>
</organism>
<dbReference type="InterPro" id="IPR003958">
    <property type="entry name" value="CBFA_NFYB_domain"/>
</dbReference>
<dbReference type="InterPro" id="IPR051377">
    <property type="entry name" value="DNA_Pol-Epsilon_Subunit"/>
</dbReference>
<feature type="region of interest" description="Disordered" evidence="3">
    <location>
        <begin position="111"/>
        <end position="235"/>
    </location>
</feature>
<protein>
    <recommendedName>
        <fullName evidence="4">Transcription factor CBF/NF-Y/archaeal histone domain-containing protein</fullName>
    </recommendedName>
</protein>
<dbReference type="GO" id="GO:0031507">
    <property type="term" value="P:heterochromatin formation"/>
    <property type="evidence" value="ECO:0007669"/>
    <property type="project" value="TreeGrafter"/>
</dbReference>
<evidence type="ECO:0000256" key="1">
    <source>
        <dbReference type="ARBA" id="ARBA00004123"/>
    </source>
</evidence>
<feature type="domain" description="Transcription factor CBF/NF-Y/archaeal histone" evidence="4">
    <location>
        <begin position="22"/>
        <end position="91"/>
    </location>
</feature>
<feature type="compositionally biased region" description="Basic and acidic residues" evidence="3">
    <location>
        <begin position="123"/>
        <end position="133"/>
    </location>
</feature>
<dbReference type="GO" id="GO:0006974">
    <property type="term" value="P:DNA damage response"/>
    <property type="evidence" value="ECO:0007669"/>
    <property type="project" value="TreeGrafter"/>
</dbReference>